<name>A0A0C3CN57_HEBCY</name>
<accession>A0A0C3CN57</accession>
<proteinExistence type="predicted"/>
<dbReference type="SUPFAM" id="SSF56112">
    <property type="entry name" value="Protein kinase-like (PK-like)"/>
    <property type="match status" value="1"/>
</dbReference>
<dbReference type="HOGENOM" id="CLU_934010_0_0_1"/>
<reference evidence="2" key="2">
    <citation type="submission" date="2015-01" db="EMBL/GenBank/DDBJ databases">
        <title>Evolutionary Origins and Diversification of the Mycorrhizal Mutualists.</title>
        <authorList>
            <consortium name="DOE Joint Genome Institute"/>
            <consortium name="Mycorrhizal Genomics Consortium"/>
            <person name="Kohler A."/>
            <person name="Kuo A."/>
            <person name="Nagy L.G."/>
            <person name="Floudas D."/>
            <person name="Copeland A."/>
            <person name="Barry K.W."/>
            <person name="Cichocki N."/>
            <person name="Veneault-Fourrey C."/>
            <person name="LaButti K."/>
            <person name="Lindquist E.A."/>
            <person name="Lipzen A."/>
            <person name="Lundell T."/>
            <person name="Morin E."/>
            <person name="Murat C."/>
            <person name="Riley R."/>
            <person name="Ohm R."/>
            <person name="Sun H."/>
            <person name="Tunlid A."/>
            <person name="Henrissat B."/>
            <person name="Grigoriev I.V."/>
            <person name="Hibbett D.S."/>
            <person name="Martin F."/>
        </authorList>
    </citation>
    <scope>NUCLEOTIDE SEQUENCE [LARGE SCALE GENOMIC DNA]</scope>
    <source>
        <strain evidence="2">h7</strain>
    </source>
</reference>
<dbReference type="Proteomes" id="UP000053424">
    <property type="component" value="Unassembled WGS sequence"/>
</dbReference>
<gene>
    <name evidence="1" type="ORF">M413DRAFT_24741</name>
</gene>
<reference evidence="1 2" key="1">
    <citation type="submission" date="2014-04" db="EMBL/GenBank/DDBJ databases">
        <authorList>
            <consortium name="DOE Joint Genome Institute"/>
            <person name="Kuo A."/>
            <person name="Gay G."/>
            <person name="Dore J."/>
            <person name="Kohler A."/>
            <person name="Nagy L.G."/>
            <person name="Floudas D."/>
            <person name="Copeland A."/>
            <person name="Barry K.W."/>
            <person name="Cichocki N."/>
            <person name="Veneault-Fourrey C."/>
            <person name="LaButti K."/>
            <person name="Lindquist E.A."/>
            <person name="Lipzen A."/>
            <person name="Lundell T."/>
            <person name="Morin E."/>
            <person name="Murat C."/>
            <person name="Sun H."/>
            <person name="Tunlid A."/>
            <person name="Henrissat B."/>
            <person name="Grigoriev I.V."/>
            <person name="Hibbett D.S."/>
            <person name="Martin F."/>
            <person name="Nordberg H.P."/>
            <person name="Cantor M.N."/>
            <person name="Hua S.X."/>
        </authorList>
    </citation>
    <scope>NUCLEOTIDE SEQUENCE [LARGE SCALE GENOMIC DNA]</scope>
    <source>
        <strain evidence="2">h7</strain>
    </source>
</reference>
<dbReference type="InterPro" id="IPR011009">
    <property type="entry name" value="Kinase-like_dom_sf"/>
</dbReference>
<sequence length="298" mass="33662">MSVRFHCYYPAEKPLFFPVDLQQDLLVYDLKSKVRELLLSQFRIQVAHDELRVFKAIVDYSKIISQEKYDHFREFCNFPPILVGVAETRIDISIAVCVGEIHVTKLLTLDTIHGFLASDNVFLLAVSFFFFERAHPFQGLVDLGNTTTAMYIATLNGTSQEVIVKFTSRYNEMAHCILADAKFAPRLHFCRRIFGGLYMVVMDRADGKSLWQLQADKASIPLVVLAQVTEAVQILHAHNLVFGDLRDSNILHVASEGRAVIVDFDWPGCMKRADIPPPSILSTNGQTGCAIWYYGQGP</sequence>
<dbReference type="AlphaFoldDB" id="A0A0C3CN57"/>
<dbReference type="OrthoDB" id="3250441at2759"/>
<dbReference type="Gene3D" id="1.10.510.10">
    <property type="entry name" value="Transferase(Phosphotransferase) domain 1"/>
    <property type="match status" value="1"/>
</dbReference>
<evidence type="ECO:0000313" key="2">
    <source>
        <dbReference type="Proteomes" id="UP000053424"/>
    </source>
</evidence>
<evidence type="ECO:0008006" key="3">
    <source>
        <dbReference type="Google" id="ProtNLM"/>
    </source>
</evidence>
<evidence type="ECO:0000313" key="1">
    <source>
        <dbReference type="EMBL" id="KIM45564.1"/>
    </source>
</evidence>
<dbReference type="EMBL" id="KN831772">
    <property type="protein sequence ID" value="KIM45564.1"/>
    <property type="molecule type" value="Genomic_DNA"/>
</dbReference>
<organism evidence="1 2">
    <name type="scientific">Hebeloma cylindrosporum</name>
    <dbReference type="NCBI Taxonomy" id="76867"/>
    <lineage>
        <taxon>Eukaryota</taxon>
        <taxon>Fungi</taxon>
        <taxon>Dikarya</taxon>
        <taxon>Basidiomycota</taxon>
        <taxon>Agaricomycotina</taxon>
        <taxon>Agaricomycetes</taxon>
        <taxon>Agaricomycetidae</taxon>
        <taxon>Agaricales</taxon>
        <taxon>Agaricineae</taxon>
        <taxon>Hymenogastraceae</taxon>
        <taxon>Hebeloma</taxon>
    </lineage>
</organism>
<keyword evidence="2" id="KW-1185">Reference proteome</keyword>
<protein>
    <recommendedName>
        <fullName evidence="3">Protein kinase domain-containing protein</fullName>
    </recommendedName>
</protein>